<dbReference type="InterPro" id="IPR006612">
    <property type="entry name" value="THAP_Znf"/>
</dbReference>
<name>A0A5C6NZM1_9TELE</name>
<evidence type="ECO:0000256" key="7">
    <source>
        <dbReference type="SAM" id="MobiDB-lite"/>
    </source>
</evidence>
<feature type="non-terminal residue" evidence="9">
    <location>
        <position position="1"/>
    </location>
</feature>
<evidence type="ECO:0000313" key="9">
    <source>
        <dbReference type="EMBL" id="TWW72984.1"/>
    </source>
</evidence>
<dbReference type="GO" id="GO:0008270">
    <property type="term" value="F:zinc ion binding"/>
    <property type="evidence" value="ECO:0007669"/>
    <property type="project" value="UniProtKB-KW"/>
</dbReference>
<proteinExistence type="predicted"/>
<evidence type="ECO:0000259" key="8">
    <source>
        <dbReference type="PROSITE" id="PS50950"/>
    </source>
</evidence>
<evidence type="ECO:0000313" key="10">
    <source>
        <dbReference type="Proteomes" id="UP000324091"/>
    </source>
</evidence>
<comment type="caution">
    <text evidence="9">The sequence shown here is derived from an EMBL/GenBank/DDBJ whole genome shotgun (WGS) entry which is preliminary data.</text>
</comment>
<keyword evidence="1" id="KW-0479">Metal-binding</keyword>
<dbReference type="Gene3D" id="6.20.210.20">
    <property type="entry name" value="THAP domain"/>
    <property type="match status" value="1"/>
</dbReference>
<gene>
    <name evidence="9" type="ORF">D4764_15G0003780</name>
</gene>
<dbReference type="PANTHER" id="PTHR47696:SF2">
    <property type="entry name" value="PROVISIONAL ORTHOLOG OF THAP DOMAIN CONTAINING 1"/>
    <property type="match status" value="1"/>
</dbReference>
<feature type="domain" description="THAP-type" evidence="8">
    <location>
        <begin position="1"/>
        <end position="56"/>
    </location>
</feature>
<evidence type="ECO:0000256" key="4">
    <source>
        <dbReference type="ARBA" id="ARBA00023125"/>
    </source>
</evidence>
<feature type="coiled-coil region" evidence="6">
    <location>
        <begin position="113"/>
        <end position="147"/>
    </location>
</feature>
<protein>
    <recommendedName>
        <fullName evidence="8">THAP-type domain-containing protein</fullName>
    </recommendedName>
</protein>
<dbReference type="EMBL" id="RHFK02000007">
    <property type="protein sequence ID" value="TWW72984.1"/>
    <property type="molecule type" value="Genomic_DNA"/>
</dbReference>
<dbReference type="SMART" id="SM00980">
    <property type="entry name" value="THAP"/>
    <property type="match status" value="1"/>
</dbReference>
<keyword evidence="10" id="KW-1185">Reference proteome</keyword>
<dbReference type="InterPro" id="IPR026521">
    <property type="entry name" value="THAP2"/>
</dbReference>
<feature type="region of interest" description="Disordered" evidence="7">
    <location>
        <begin position="65"/>
        <end position="107"/>
    </location>
</feature>
<organism evidence="9 10">
    <name type="scientific">Takifugu flavidus</name>
    <name type="common">sansaifugu</name>
    <dbReference type="NCBI Taxonomy" id="433684"/>
    <lineage>
        <taxon>Eukaryota</taxon>
        <taxon>Metazoa</taxon>
        <taxon>Chordata</taxon>
        <taxon>Craniata</taxon>
        <taxon>Vertebrata</taxon>
        <taxon>Euteleostomi</taxon>
        <taxon>Actinopterygii</taxon>
        <taxon>Neopterygii</taxon>
        <taxon>Teleostei</taxon>
        <taxon>Neoteleostei</taxon>
        <taxon>Acanthomorphata</taxon>
        <taxon>Eupercaria</taxon>
        <taxon>Tetraodontiformes</taxon>
        <taxon>Tetradontoidea</taxon>
        <taxon>Tetraodontidae</taxon>
        <taxon>Takifugu</taxon>
    </lineage>
</organism>
<evidence type="ECO:0000256" key="6">
    <source>
        <dbReference type="SAM" id="Coils"/>
    </source>
</evidence>
<evidence type="ECO:0000256" key="5">
    <source>
        <dbReference type="PROSITE-ProRule" id="PRU00309"/>
    </source>
</evidence>
<reference evidence="9 10" key="1">
    <citation type="submission" date="2019-04" db="EMBL/GenBank/DDBJ databases">
        <title>Chromosome genome assembly for Takifugu flavidus.</title>
        <authorList>
            <person name="Xiao S."/>
        </authorList>
    </citation>
    <scope>NUCLEOTIDE SEQUENCE [LARGE SCALE GENOMIC DNA]</scope>
    <source>
        <strain evidence="9">HTHZ2018</strain>
        <tissue evidence="9">Muscle</tissue>
    </source>
</reference>
<sequence>FPKDDKVRQQWEAALRRNSFTATPSSRLCSAHFIQEDFDRTGQTVRLRAGAVPSLFNLPAHLPMPVAAGESQPQTNLSEDPCQPVQERDSVPEPGADHSYALPTSPNDLWSRLGKAMARVESLEREKRNAKERERRARNIIRKLVEDLKGKNLINAELKQQLDLCLDKSKHM</sequence>
<accession>A0A5C6NZM1</accession>
<keyword evidence="4 5" id="KW-0238">DNA-binding</keyword>
<keyword evidence="6" id="KW-0175">Coiled coil</keyword>
<dbReference type="InterPro" id="IPR038441">
    <property type="entry name" value="THAP_Znf_sf"/>
</dbReference>
<evidence type="ECO:0000256" key="3">
    <source>
        <dbReference type="ARBA" id="ARBA00022833"/>
    </source>
</evidence>
<dbReference type="SMART" id="SM00692">
    <property type="entry name" value="DM3"/>
    <property type="match status" value="1"/>
</dbReference>
<keyword evidence="3" id="KW-0862">Zinc</keyword>
<dbReference type="Pfam" id="PF05485">
    <property type="entry name" value="THAP"/>
    <property type="match status" value="1"/>
</dbReference>
<dbReference type="PROSITE" id="PS50950">
    <property type="entry name" value="ZF_THAP"/>
    <property type="match status" value="1"/>
</dbReference>
<dbReference type="Proteomes" id="UP000324091">
    <property type="component" value="Chromosome 15"/>
</dbReference>
<dbReference type="SUPFAM" id="SSF57716">
    <property type="entry name" value="Glucocorticoid receptor-like (DNA-binding domain)"/>
    <property type="match status" value="1"/>
</dbReference>
<dbReference type="GO" id="GO:0003677">
    <property type="term" value="F:DNA binding"/>
    <property type="evidence" value="ECO:0007669"/>
    <property type="project" value="UniProtKB-UniRule"/>
</dbReference>
<dbReference type="AlphaFoldDB" id="A0A5C6NZM1"/>
<dbReference type="PANTHER" id="PTHR47696">
    <property type="entry name" value="THAP DOMAIN-CONTAINING PROTEIN 2"/>
    <property type="match status" value="1"/>
</dbReference>
<evidence type="ECO:0000256" key="2">
    <source>
        <dbReference type="ARBA" id="ARBA00022771"/>
    </source>
</evidence>
<evidence type="ECO:0000256" key="1">
    <source>
        <dbReference type="ARBA" id="ARBA00022723"/>
    </source>
</evidence>
<keyword evidence="2 5" id="KW-0863">Zinc-finger</keyword>